<dbReference type="RefSeq" id="WP_166143961.1">
    <property type="nucleotide sequence ID" value="NZ_JAANYN010000002.1"/>
</dbReference>
<dbReference type="InterPro" id="IPR001466">
    <property type="entry name" value="Beta-lactam-related"/>
</dbReference>
<organism evidence="2 3">
    <name type="scientific">Cyclobacterium plantarum</name>
    <dbReference type="NCBI Taxonomy" id="2716263"/>
    <lineage>
        <taxon>Bacteria</taxon>
        <taxon>Pseudomonadati</taxon>
        <taxon>Bacteroidota</taxon>
        <taxon>Cytophagia</taxon>
        <taxon>Cytophagales</taxon>
        <taxon>Cyclobacteriaceae</taxon>
        <taxon>Cyclobacterium</taxon>
    </lineage>
</organism>
<dbReference type="Proteomes" id="UP000649799">
    <property type="component" value="Unassembled WGS sequence"/>
</dbReference>
<dbReference type="SUPFAM" id="SSF56601">
    <property type="entry name" value="beta-lactamase/transpeptidase-like"/>
    <property type="match status" value="1"/>
</dbReference>
<dbReference type="PANTHER" id="PTHR46825:SF9">
    <property type="entry name" value="BETA-LACTAMASE-RELATED DOMAIN-CONTAINING PROTEIN"/>
    <property type="match status" value="1"/>
</dbReference>
<protein>
    <submittedName>
        <fullName evidence="2">Beta-lactamase family protein</fullName>
    </submittedName>
</protein>
<accession>A0ABX0H7G2</accession>
<dbReference type="Gene3D" id="3.40.710.10">
    <property type="entry name" value="DD-peptidase/beta-lactamase superfamily"/>
    <property type="match status" value="2"/>
</dbReference>
<name>A0ABX0H7G2_9BACT</name>
<dbReference type="InterPro" id="IPR050491">
    <property type="entry name" value="AmpC-like"/>
</dbReference>
<evidence type="ECO:0000313" key="3">
    <source>
        <dbReference type="Proteomes" id="UP000649799"/>
    </source>
</evidence>
<evidence type="ECO:0000259" key="1">
    <source>
        <dbReference type="Pfam" id="PF00144"/>
    </source>
</evidence>
<dbReference type="EMBL" id="JAANYN010000002">
    <property type="protein sequence ID" value="NHE56284.1"/>
    <property type="molecule type" value="Genomic_DNA"/>
</dbReference>
<proteinExistence type="predicted"/>
<reference evidence="2 3" key="1">
    <citation type="submission" date="2020-03" db="EMBL/GenBank/DDBJ databases">
        <title>Cyclobacterium plantarum sp. nov., a marine bacterium isolated from a coastal-marine wetland.</title>
        <authorList>
            <person name="Sanchez-Porro C."/>
            <person name="Ventosa A."/>
            <person name="Amoozegar M."/>
        </authorList>
    </citation>
    <scope>NUCLEOTIDE SEQUENCE [LARGE SCALE GENOMIC DNA]</scope>
    <source>
        <strain evidence="2 3">GBPx2</strain>
    </source>
</reference>
<dbReference type="Pfam" id="PF00144">
    <property type="entry name" value="Beta-lactamase"/>
    <property type="match status" value="1"/>
</dbReference>
<dbReference type="PANTHER" id="PTHR46825">
    <property type="entry name" value="D-ALANYL-D-ALANINE-CARBOXYPEPTIDASE/ENDOPEPTIDASE AMPH"/>
    <property type="match status" value="1"/>
</dbReference>
<sequence>MNRNTWYFLALTNIFVGINTSAQSVISDDNRSEATWNEKNLSRFENKLETLRQTYHIPGFSVGVVHHGDLRWHQGFGFKDLESGEVPDENTVYHIASITKTFGALVMMKLVEEGKIELDDPVKIHDIKLPGKWGLSNDIKIEHLLTHTARGNMFNGYKPGYDFKYNGSWYHELGNAYVSATGKTFGELLISEVLLPLGMTDTAPSLYDSLAFSKTGFEGTVYSNKVAKPYDWFKKRLIPVAFNYNFGPAAGLMSTVADLAKYSIAIDDQKLLQEDSWQKILTPYATVKGNTTIYGLGWFVRDYYNTKFIWHTGWWRGYSSLLIKVLALDLTFIILANSQDVSRPFYNFLFGKSLHRTLLASDFANAFIEHFVFEDNESY</sequence>
<dbReference type="InterPro" id="IPR012338">
    <property type="entry name" value="Beta-lactam/transpept-like"/>
</dbReference>
<evidence type="ECO:0000313" key="2">
    <source>
        <dbReference type="EMBL" id="NHE56284.1"/>
    </source>
</evidence>
<gene>
    <name evidence="2" type="ORF">G9Q97_05570</name>
</gene>
<comment type="caution">
    <text evidence="2">The sequence shown here is derived from an EMBL/GenBank/DDBJ whole genome shotgun (WGS) entry which is preliminary data.</text>
</comment>
<feature type="domain" description="Beta-lactamase-related" evidence="1">
    <location>
        <begin position="44"/>
        <end position="340"/>
    </location>
</feature>
<keyword evidence="3" id="KW-1185">Reference proteome</keyword>